<accession>A0AAQ3KI81</accession>
<evidence type="ECO:0000313" key="2">
    <source>
        <dbReference type="EMBL" id="WOL07433.1"/>
    </source>
</evidence>
<proteinExistence type="predicted"/>
<feature type="compositionally biased region" description="Low complexity" evidence="1">
    <location>
        <begin position="1"/>
        <end position="26"/>
    </location>
</feature>
<feature type="compositionally biased region" description="Low complexity" evidence="1">
    <location>
        <begin position="55"/>
        <end position="65"/>
    </location>
</feature>
<organism evidence="2 3">
    <name type="scientific">Canna indica</name>
    <name type="common">Indian-shot</name>
    <dbReference type="NCBI Taxonomy" id="4628"/>
    <lineage>
        <taxon>Eukaryota</taxon>
        <taxon>Viridiplantae</taxon>
        <taxon>Streptophyta</taxon>
        <taxon>Embryophyta</taxon>
        <taxon>Tracheophyta</taxon>
        <taxon>Spermatophyta</taxon>
        <taxon>Magnoliopsida</taxon>
        <taxon>Liliopsida</taxon>
        <taxon>Zingiberales</taxon>
        <taxon>Cannaceae</taxon>
        <taxon>Canna</taxon>
    </lineage>
</organism>
<dbReference type="Proteomes" id="UP001327560">
    <property type="component" value="Chromosome 5"/>
</dbReference>
<protein>
    <submittedName>
        <fullName evidence="2">Uncharacterized protein</fullName>
    </submittedName>
</protein>
<reference evidence="2 3" key="1">
    <citation type="submission" date="2023-10" db="EMBL/GenBank/DDBJ databases">
        <title>Chromosome-scale genome assembly provides insights into flower coloration mechanisms of Canna indica.</title>
        <authorList>
            <person name="Li C."/>
        </authorList>
    </citation>
    <scope>NUCLEOTIDE SEQUENCE [LARGE SCALE GENOMIC DNA]</scope>
    <source>
        <tissue evidence="2">Flower</tissue>
    </source>
</reference>
<dbReference type="EMBL" id="CP136894">
    <property type="protein sequence ID" value="WOL07433.1"/>
    <property type="molecule type" value="Genomic_DNA"/>
</dbReference>
<keyword evidence="3" id="KW-1185">Reference proteome</keyword>
<evidence type="ECO:0000313" key="3">
    <source>
        <dbReference type="Proteomes" id="UP001327560"/>
    </source>
</evidence>
<gene>
    <name evidence="2" type="ORF">Cni_G16174</name>
</gene>
<dbReference type="AlphaFoldDB" id="A0AAQ3KI81"/>
<feature type="region of interest" description="Disordered" evidence="1">
    <location>
        <begin position="1"/>
        <end position="72"/>
    </location>
</feature>
<sequence length="107" mass="11607">MWRLRPCSPSRPRSRSPTGSALASPLTPLPPRVPPPAPSLSITFGLRSPKERLRFSSSSTPRTSPEAMMTAHHTLPFRPLSEKMMSGESVEEAPALAVCEELGKDDA</sequence>
<name>A0AAQ3KI81_9LILI</name>
<evidence type="ECO:0000256" key="1">
    <source>
        <dbReference type="SAM" id="MobiDB-lite"/>
    </source>
</evidence>
<feature type="compositionally biased region" description="Pro residues" evidence="1">
    <location>
        <begin position="27"/>
        <end position="38"/>
    </location>
</feature>